<dbReference type="InterPro" id="IPR036291">
    <property type="entry name" value="NAD(P)-bd_dom_sf"/>
</dbReference>
<dbReference type="PANTHER" id="PTHR42751">
    <property type="entry name" value="SODIUM/HYDROGEN EXCHANGER FAMILY/TRKA DOMAIN PROTEIN"/>
    <property type="match status" value="1"/>
</dbReference>
<accession>A0A1F6MV73</accession>
<evidence type="ECO:0000313" key="11">
    <source>
        <dbReference type="Proteomes" id="UP000178347"/>
    </source>
</evidence>
<organism evidence="10 11">
    <name type="scientific">Candidatus Magasanikbacteria bacterium RIFCSPLOWO2_12_FULL_43_12</name>
    <dbReference type="NCBI Taxonomy" id="1798692"/>
    <lineage>
        <taxon>Bacteria</taxon>
        <taxon>Candidatus Magasanikiibacteriota</taxon>
    </lineage>
</organism>
<reference evidence="10 11" key="1">
    <citation type="journal article" date="2016" name="Nat. Commun.">
        <title>Thousands of microbial genomes shed light on interconnected biogeochemical processes in an aquifer system.</title>
        <authorList>
            <person name="Anantharaman K."/>
            <person name="Brown C.T."/>
            <person name="Hug L.A."/>
            <person name="Sharon I."/>
            <person name="Castelle C.J."/>
            <person name="Probst A.J."/>
            <person name="Thomas B.C."/>
            <person name="Singh A."/>
            <person name="Wilkins M.J."/>
            <person name="Karaoz U."/>
            <person name="Brodie E.L."/>
            <person name="Williams K.H."/>
            <person name="Hubbard S.S."/>
            <person name="Banfield J.F."/>
        </authorList>
    </citation>
    <scope>NUCLEOTIDE SEQUENCE [LARGE SCALE GENOMIC DNA]</scope>
</reference>
<dbReference type="Gene3D" id="3.40.50.720">
    <property type="entry name" value="NAD(P)-binding Rossmann-like Domain"/>
    <property type="match status" value="1"/>
</dbReference>
<feature type="transmembrane region" description="Helical" evidence="7">
    <location>
        <begin position="215"/>
        <end position="235"/>
    </location>
</feature>
<dbReference type="Gene3D" id="1.20.1530.20">
    <property type="match status" value="1"/>
</dbReference>
<dbReference type="EMBL" id="MFQN01000004">
    <property type="protein sequence ID" value="OGH75595.1"/>
    <property type="molecule type" value="Genomic_DNA"/>
</dbReference>
<dbReference type="Pfam" id="PF02254">
    <property type="entry name" value="TrkA_N"/>
    <property type="match status" value="1"/>
</dbReference>
<dbReference type="InterPro" id="IPR003148">
    <property type="entry name" value="RCK_N"/>
</dbReference>
<comment type="subcellular location">
    <subcellularLocation>
        <location evidence="1">Membrane</location>
        <topology evidence="1">Multi-pass membrane protein</topology>
    </subcellularLocation>
</comment>
<dbReference type="GO" id="GO:0006813">
    <property type="term" value="P:potassium ion transport"/>
    <property type="evidence" value="ECO:0007669"/>
    <property type="project" value="InterPro"/>
</dbReference>
<evidence type="ECO:0000259" key="9">
    <source>
        <dbReference type="Pfam" id="PF02254"/>
    </source>
</evidence>
<evidence type="ECO:0000256" key="4">
    <source>
        <dbReference type="ARBA" id="ARBA00022692"/>
    </source>
</evidence>
<proteinExistence type="inferred from homology"/>
<dbReference type="Pfam" id="PF00999">
    <property type="entry name" value="Na_H_Exchanger"/>
    <property type="match status" value="1"/>
</dbReference>
<feature type="transmembrane region" description="Helical" evidence="7">
    <location>
        <begin position="116"/>
        <end position="136"/>
    </location>
</feature>
<gene>
    <name evidence="10" type="ORF">A3G00_03805</name>
</gene>
<feature type="transmembrane region" description="Helical" evidence="7">
    <location>
        <begin position="355"/>
        <end position="374"/>
    </location>
</feature>
<keyword evidence="3" id="KW-0813">Transport</keyword>
<dbReference type="InterPro" id="IPR006153">
    <property type="entry name" value="Cation/H_exchanger_TM"/>
</dbReference>
<dbReference type="GO" id="GO:0016020">
    <property type="term" value="C:membrane"/>
    <property type="evidence" value="ECO:0007669"/>
    <property type="project" value="UniProtKB-SubCell"/>
</dbReference>
<evidence type="ECO:0000256" key="7">
    <source>
        <dbReference type="SAM" id="Phobius"/>
    </source>
</evidence>
<feature type="transmembrane region" description="Helical" evidence="7">
    <location>
        <begin position="291"/>
        <end position="312"/>
    </location>
</feature>
<dbReference type="GO" id="GO:1902600">
    <property type="term" value="P:proton transmembrane transport"/>
    <property type="evidence" value="ECO:0007669"/>
    <property type="project" value="InterPro"/>
</dbReference>
<feature type="transmembrane region" description="Helical" evidence="7">
    <location>
        <begin position="30"/>
        <end position="49"/>
    </location>
</feature>
<evidence type="ECO:0000256" key="3">
    <source>
        <dbReference type="ARBA" id="ARBA00022448"/>
    </source>
</evidence>
<comment type="caution">
    <text evidence="10">The sequence shown here is derived from an EMBL/GenBank/DDBJ whole genome shotgun (WGS) entry which is preliminary data.</text>
</comment>
<evidence type="ECO:0000259" key="8">
    <source>
        <dbReference type="Pfam" id="PF00999"/>
    </source>
</evidence>
<dbReference type="STRING" id="1798692.A3G00_03805"/>
<evidence type="ECO:0000256" key="1">
    <source>
        <dbReference type="ARBA" id="ARBA00004141"/>
    </source>
</evidence>
<dbReference type="GO" id="GO:0015297">
    <property type="term" value="F:antiporter activity"/>
    <property type="evidence" value="ECO:0007669"/>
    <property type="project" value="InterPro"/>
</dbReference>
<dbReference type="AlphaFoldDB" id="A0A1F6MV73"/>
<feature type="domain" description="Cation/H+ exchanger transmembrane" evidence="8">
    <location>
        <begin position="16"/>
        <end position="371"/>
    </location>
</feature>
<dbReference type="PANTHER" id="PTHR42751:SF3">
    <property type="entry name" value="SODIUM_GLUTAMATE SYMPORTER"/>
    <property type="match status" value="1"/>
</dbReference>
<feature type="transmembrane region" description="Helical" evidence="7">
    <location>
        <begin position="6"/>
        <end position="23"/>
    </location>
</feature>
<dbReference type="InterPro" id="IPR038770">
    <property type="entry name" value="Na+/solute_symporter_sf"/>
</dbReference>
<feature type="transmembrane region" description="Helical" evidence="7">
    <location>
        <begin position="324"/>
        <end position="349"/>
    </location>
</feature>
<protein>
    <submittedName>
        <fullName evidence="10">Uncharacterized protein</fullName>
    </submittedName>
</protein>
<dbReference type="Proteomes" id="UP000178347">
    <property type="component" value="Unassembled WGS sequence"/>
</dbReference>
<comment type="similarity">
    <text evidence="2">Belongs to the monovalent cation:proton antiporter 2 (CPA2) transporter (TC 2.A.37) family.</text>
</comment>
<feature type="transmembrane region" description="Helical" evidence="7">
    <location>
        <begin position="55"/>
        <end position="75"/>
    </location>
</feature>
<feature type="transmembrane region" description="Helical" evidence="7">
    <location>
        <begin position="87"/>
        <end position="110"/>
    </location>
</feature>
<keyword evidence="4 7" id="KW-0812">Transmembrane</keyword>
<evidence type="ECO:0000256" key="2">
    <source>
        <dbReference type="ARBA" id="ARBA00005551"/>
    </source>
</evidence>
<feature type="transmembrane region" description="Helical" evidence="7">
    <location>
        <begin position="148"/>
        <end position="168"/>
    </location>
</feature>
<evidence type="ECO:0000313" key="10">
    <source>
        <dbReference type="EMBL" id="OGH75595.1"/>
    </source>
</evidence>
<dbReference type="SUPFAM" id="SSF51735">
    <property type="entry name" value="NAD(P)-binding Rossmann-fold domains"/>
    <property type="match status" value="1"/>
</dbReference>
<keyword evidence="5 7" id="KW-1133">Transmembrane helix</keyword>
<keyword evidence="6 7" id="KW-0472">Membrane</keyword>
<sequence>MAENIFFQISIIFGITVSIAFVMRLLRQPLIVAYIIAGLAAGPLFFNLVNDSAAFFSTFAQFGIVLLLFIVGLSLNFEYIKRLGRAVVIGTVLQFLTTVSLGFVLMYWFGFSAVPALFLSIAVSFSSTIIVTKLLADKKDSETVYGRFIIGILLVQDVIAVLIMIFLNTWSDAGRPWYEILATVGGRGLLLLGLVFLLARYLLPKFMDKVAQSGELLFIFTVAWCFGIASVVYWAGFSIEIGAIIAGISLGASPYQPEISSRMRPLRDFFIVLFFIVLGSELQVGEVGEAFLPALILSLFVLVFDPITLYFVMRHLKHTRRSSLLAGITSAQVSEFGFILIFTAINLGYLQGVELAILTLTALMTIVVSSYLITYSDQIYSWCLPLLNKFGKDKIQTENEAKEIYDVWVFGYHRMGWKVCEALAAKKTKYAVVDYNPIAIAKLKHRGIHAYFGDAADVEFLSGLSLEKARLIISTIPEADDQKAMIKYVRKLSGKPIIIANLFHNFYLEDLYEAGANYVMMPHLLGGQWMSEVLRGRPVSKETFKKLRQEQREELKLRYTVGAH</sequence>
<name>A0A1F6MV73_9BACT</name>
<evidence type="ECO:0000256" key="5">
    <source>
        <dbReference type="ARBA" id="ARBA00022989"/>
    </source>
</evidence>
<feature type="domain" description="RCK N-terminal" evidence="9">
    <location>
        <begin position="408"/>
        <end position="522"/>
    </location>
</feature>
<feature type="transmembrane region" description="Helical" evidence="7">
    <location>
        <begin position="180"/>
        <end position="203"/>
    </location>
</feature>
<evidence type="ECO:0000256" key="6">
    <source>
        <dbReference type="ARBA" id="ARBA00023136"/>
    </source>
</evidence>